<evidence type="ECO:0000313" key="5">
    <source>
        <dbReference type="Proteomes" id="UP000003250"/>
    </source>
</evidence>
<dbReference type="PANTHER" id="PTHR43000">
    <property type="entry name" value="DTDP-D-GLUCOSE 4,6-DEHYDRATASE-RELATED"/>
    <property type="match status" value="1"/>
</dbReference>
<evidence type="ECO:0000256" key="1">
    <source>
        <dbReference type="ARBA" id="ARBA00005125"/>
    </source>
</evidence>
<evidence type="ECO:0000256" key="2">
    <source>
        <dbReference type="ARBA" id="ARBA00007637"/>
    </source>
</evidence>
<organism evidence="4 5">
    <name type="scientific">Mesorhizobium alhagi CCNWXJ12-2</name>
    <dbReference type="NCBI Taxonomy" id="1107882"/>
    <lineage>
        <taxon>Bacteria</taxon>
        <taxon>Pseudomonadati</taxon>
        <taxon>Pseudomonadota</taxon>
        <taxon>Alphaproteobacteria</taxon>
        <taxon>Hyphomicrobiales</taxon>
        <taxon>Phyllobacteriaceae</taxon>
        <taxon>Allomesorhizobium</taxon>
    </lineage>
</organism>
<dbReference type="PATRIC" id="fig|1107882.3.peg.7"/>
<comment type="pathway">
    <text evidence="1">Bacterial outer membrane biogenesis; LPS O-antigen biosynthesis.</text>
</comment>
<dbReference type="InterPro" id="IPR036291">
    <property type="entry name" value="NAD(P)-bd_dom_sf"/>
</dbReference>
<evidence type="ECO:0000259" key="3">
    <source>
        <dbReference type="Pfam" id="PF01370"/>
    </source>
</evidence>
<dbReference type="InterPro" id="IPR001509">
    <property type="entry name" value="Epimerase_deHydtase"/>
</dbReference>
<dbReference type="Pfam" id="PF01370">
    <property type="entry name" value="Epimerase"/>
    <property type="match status" value="1"/>
</dbReference>
<accession>H0HIQ3</accession>
<comment type="similarity">
    <text evidence="2">Belongs to the NAD(P)-dependent epimerase/dehydratase family.</text>
</comment>
<reference evidence="4 5" key="1">
    <citation type="journal article" date="2012" name="J. Bacteriol.">
        <title>Draft Genome Sequence of Mesorhizobium alhagi CCNWXJ12-2T, a Novel Salt-Resistant Species Isolated from the Desert of Northwestern China.</title>
        <authorList>
            <person name="Zhou M."/>
            <person name="Chen W."/>
            <person name="Chen H."/>
            <person name="Wei G."/>
        </authorList>
    </citation>
    <scope>NUCLEOTIDE SEQUENCE [LARGE SCALE GENOMIC DNA]</scope>
    <source>
        <strain evidence="4 5">CCNWXJ12-2</strain>
    </source>
</reference>
<dbReference type="AlphaFoldDB" id="H0HIQ3"/>
<feature type="domain" description="NAD-dependent epimerase/dehydratase" evidence="3">
    <location>
        <begin position="30"/>
        <end position="291"/>
    </location>
</feature>
<sequence length="379" mass="41249">MTKQRSLSAEGDAAAGVLAKPATIGKAAPVVVIGGSGFIGSNLAASFLADGEDVVVVDNLSRPGVDQNLAWLQERFSARVHPLVADIRDRAAIEPAFANAKAVFHLAAQTAVTTSLADPLEDFEVNARGTINVLEAVRKRGRRVPVIFASTNKVYGGLDDMAMIEIDDRYIPADEAVRSFGVAETRGLDFCTPYGCSKGVADQYVLDYAKSYGLPTAVLRMSCIYGPRQFGTEDQGWVAHFLIRALEGRPISIYGDGKQVRDILHVTDAVAAYRAVLDAIGSVRGNAFNLGGGPLNAVSLRLLLREIDRITASDTRVTYGDWRQGDQFYFVADTRKIQSALGWKPRVGWRQGVRDLARWLETNRITPEVRAIPERRITA</sequence>
<protein>
    <submittedName>
        <fullName evidence="4">NAD-dependent epimerase/dehydratase</fullName>
    </submittedName>
</protein>
<gene>
    <name evidence="4" type="ORF">MAXJ12_00030</name>
</gene>
<dbReference type="Proteomes" id="UP000003250">
    <property type="component" value="Unassembled WGS sequence"/>
</dbReference>
<dbReference type="EMBL" id="AHAM01000001">
    <property type="protein sequence ID" value="EHK59368.1"/>
    <property type="molecule type" value="Genomic_DNA"/>
</dbReference>
<name>H0HIQ3_9HYPH</name>
<dbReference type="Gene3D" id="3.40.50.720">
    <property type="entry name" value="NAD(P)-binding Rossmann-like Domain"/>
    <property type="match status" value="1"/>
</dbReference>
<dbReference type="OrthoDB" id="9801785at2"/>
<proteinExistence type="inferred from homology"/>
<dbReference type="SUPFAM" id="SSF51735">
    <property type="entry name" value="NAD(P)-binding Rossmann-fold domains"/>
    <property type="match status" value="1"/>
</dbReference>
<evidence type="ECO:0000313" key="4">
    <source>
        <dbReference type="EMBL" id="EHK59368.1"/>
    </source>
</evidence>
<keyword evidence="5" id="KW-1185">Reference proteome</keyword>